<dbReference type="Proteomes" id="UP000182486">
    <property type="component" value="Unassembled WGS sequence"/>
</dbReference>
<proteinExistence type="predicted"/>
<dbReference type="Pfam" id="PF20469">
    <property type="entry name" value="OLD-like_TOPRIM"/>
    <property type="match status" value="1"/>
</dbReference>
<protein>
    <recommendedName>
        <fullName evidence="1">OLD protein-like TOPRIM domain-containing protein</fullName>
    </recommendedName>
</protein>
<name>A0A1K0FTU5_9ACTN</name>
<dbReference type="InterPro" id="IPR034139">
    <property type="entry name" value="TOPRIM_OLD"/>
</dbReference>
<comment type="caution">
    <text evidence="2">The sequence shown here is derived from an EMBL/GenBank/DDBJ whole genome shotgun (WGS) entry which is preliminary data.</text>
</comment>
<reference evidence="2 3" key="1">
    <citation type="submission" date="2016-09" db="EMBL/GenBank/DDBJ databases">
        <title>Couchioplanes caeruleus draft genome sequence.</title>
        <authorList>
            <person name="Sheehan J."/>
            <person name="Caffrey P."/>
        </authorList>
    </citation>
    <scope>NUCLEOTIDE SEQUENCE [LARGE SCALE GENOMIC DNA]</scope>
    <source>
        <strain evidence="2 3">DSM 43634</strain>
    </source>
</reference>
<evidence type="ECO:0000259" key="1">
    <source>
        <dbReference type="Pfam" id="PF20469"/>
    </source>
</evidence>
<dbReference type="AlphaFoldDB" id="A0A1K0FTU5"/>
<gene>
    <name evidence="2" type="ORF">BG844_00240</name>
</gene>
<feature type="domain" description="OLD protein-like TOPRIM" evidence="1">
    <location>
        <begin position="39"/>
        <end position="85"/>
    </location>
</feature>
<keyword evidence="3" id="KW-1185">Reference proteome</keyword>
<evidence type="ECO:0000313" key="2">
    <source>
        <dbReference type="EMBL" id="OJF16209.1"/>
    </source>
</evidence>
<organism evidence="2 3">
    <name type="scientific">Couchioplanes caeruleus subsp. caeruleus</name>
    <dbReference type="NCBI Taxonomy" id="56427"/>
    <lineage>
        <taxon>Bacteria</taxon>
        <taxon>Bacillati</taxon>
        <taxon>Actinomycetota</taxon>
        <taxon>Actinomycetes</taxon>
        <taxon>Micromonosporales</taxon>
        <taxon>Micromonosporaceae</taxon>
        <taxon>Couchioplanes</taxon>
    </lineage>
</organism>
<dbReference type="RefSeq" id="WP_071802638.1">
    <property type="nucleotide sequence ID" value="NZ_MEIA01000002.1"/>
</dbReference>
<sequence length="217" mass="23162">MDATDRRKLARRALDGYVSGPAAPREATARALARIGHAGTVALVEGISDQIAVETAATCRGRDLEAERVVVVPIGGAHAIGRFLAEAGPLRAGVRLAGLCDLREAEIFRRGLAAADVFVCVDDLEDELIRAVGAAEVEALFDSQGDLGSFRSLQAQPAWRGREPKAQMRRFLGSGSRRKLRYARLLVEAAVARDVLPHPLDGLLTAVCPPGSPPVRR</sequence>
<evidence type="ECO:0000313" key="3">
    <source>
        <dbReference type="Proteomes" id="UP000182486"/>
    </source>
</evidence>
<accession>A0A1K0FTU5</accession>
<dbReference type="EMBL" id="MEIA01000002">
    <property type="protein sequence ID" value="OJF16209.1"/>
    <property type="molecule type" value="Genomic_DNA"/>
</dbReference>